<dbReference type="PANTHER" id="PTHR24093">
    <property type="entry name" value="CATION TRANSPORTING ATPASE"/>
    <property type="match status" value="1"/>
</dbReference>
<evidence type="ECO:0000256" key="3">
    <source>
        <dbReference type="ARBA" id="ARBA00022842"/>
    </source>
</evidence>
<dbReference type="GO" id="GO:0051480">
    <property type="term" value="P:regulation of cytosolic calcium ion concentration"/>
    <property type="evidence" value="ECO:0007669"/>
    <property type="project" value="TreeGrafter"/>
</dbReference>
<keyword evidence="5 7" id="KW-0472">Membrane</keyword>
<dbReference type="Gene3D" id="1.20.1110.10">
    <property type="entry name" value="Calcium-transporting ATPase, transmembrane domain"/>
    <property type="match status" value="2"/>
</dbReference>
<keyword evidence="3" id="KW-0460">Magnesium</keyword>
<evidence type="ECO:0000313" key="10">
    <source>
        <dbReference type="EMBL" id="CAD7282333.1"/>
    </source>
</evidence>
<dbReference type="OrthoDB" id="6503417at2759"/>
<keyword evidence="6" id="KW-0175">Coiled coil</keyword>
<feature type="transmembrane region" description="Helical" evidence="7">
    <location>
        <begin position="508"/>
        <end position="527"/>
    </location>
</feature>
<accession>A0A7R9BW47</accession>
<dbReference type="Gene3D" id="2.30.30.40">
    <property type="entry name" value="SH3 Domains"/>
    <property type="match status" value="1"/>
</dbReference>
<evidence type="ECO:0000313" key="11">
    <source>
        <dbReference type="Proteomes" id="UP000678499"/>
    </source>
</evidence>
<dbReference type="InterPro" id="IPR018303">
    <property type="entry name" value="ATPase_P-typ_P_site"/>
</dbReference>
<dbReference type="AlphaFoldDB" id="A0A7R9BW47"/>
<sequence>MEQTNQLLKAQLQELDRITQQYKIIQLQLEEKNEECENLTLRLKAKSELCQDLENQLARVIDKNTELTIQNSDLQRQIQELQRLSQECDSLRKSLSNTEAEYDSAQEEVEKLRSKISHLETVLQKMREAAETRRDLETEHAETIQQLKEKREEISRLARASDLERDRNAAAVDRLQAKVFELEKRTLLQNAKQEELAKELEAARRRRAPDIHDQNGNFRNLQAPLLQLDTSVGGDRFGLLENGRSQRIVSKPSPDSGIGSPEALKESFAGITLSANGTAGLSFVTPTDHGVLMRKQNGHVANGALGVTNNRQGLDTAVPSQLVMAALEQHRGLLQHQAMSQLHTHVARPATVISPVLGTDFMDVPGRGRCSVFIARYSYDPFMQSPNDNPESELPLTAGDYVLVWGDVDEIVTVDALFVPAPRMLVVERQLSNSVLIAWAAPAATDSRSVDCYRVFVDGDLQLTIGANERLKALLEGIDPARAFGTNEIPPKKGKNLFKLCLEALNDFTLRILMGAALVSIALSIYTTMKANGPDGEESTNPEMIEGIAIIVTVLIVVMVSAFTNFNRDRKFRKLQGLVNKQSKFLTSRDGKLAEIPNTEIVVGDVCVIKYGDILPADGIVLESIDLKLDESSLTGESDRINKTLKKDIRLLSGTDIVEGKVLTFLVLIIKFSVQNYAMNGAGFDLRHMEQFISFFITGVTILVVAVPEGLPLAVTLALAYSVIHMTKDNNLVRHLNACETMGNATAICSDKTGTLTTNRMEVVAIYVESNFIAPIKGKVSNKISKSVRKLLVDSIALNSSYTSMIVPSEIPGGPPSFMGNMTECALLGLVKELG</sequence>
<evidence type="ECO:0000259" key="9">
    <source>
        <dbReference type="Pfam" id="PF00690"/>
    </source>
</evidence>
<protein>
    <submittedName>
        <fullName evidence="10">Uncharacterized protein</fullName>
    </submittedName>
</protein>
<dbReference type="SUPFAM" id="SSF81665">
    <property type="entry name" value="Calcium ATPase, transmembrane domain M"/>
    <property type="match status" value="1"/>
</dbReference>
<evidence type="ECO:0000256" key="2">
    <source>
        <dbReference type="ARBA" id="ARBA00022692"/>
    </source>
</evidence>
<evidence type="ECO:0000256" key="5">
    <source>
        <dbReference type="ARBA" id="ARBA00023136"/>
    </source>
</evidence>
<dbReference type="InterPro" id="IPR059000">
    <property type="entry name" value="ATPase_P-type_domA"/>
</dbReference>
<comment type="subcellular location">
    <subcellularLocation>
        <location evidence="1">Endomembrane system</location>
        <topology evidence="1">Multi-pass membrane protein</topology>
    </subcellularLocation>
</comment>
<dbReference type="SUPFAM" id="SSF81660">
    <property type="entry name" value="Metal cation-transporting ATPase, ATP-binding domain N"/>
    <property type="match status" value="1"/>
</dbReference>
<feature type="transmembrane region" description="Helical" evidence="7">
    <location>
        <begin position="651"/>
        <end position="672"/>
    </location>
</feature>
<dbReference type="EMBL" id="OA885759">
    <property type="protein sequence ID" value="CAD7282333.1"/>
    <property type="molecule type" value="Genomic_DNA"/>
</dbReference>
<dbReference type="InterPro" id="IPR023298">
    <property type="entry name" value="ATPase_P-typ_TM_dom_sf"/>
</dbReference>
<reference evidence="10" key="1">
    <citation type="submission" date="2020-11" db="EMBL/GenBank/DDBJ databases">
        <authorList>
            <person name="Tran Van P."/>
        </authorList>
    </citation>
    <scope>NUCLEOTIDE SEQUENCE</scope>
</reference>
<dbReference type="PANTHER" id="PTHR24093:SF369">
    <property type="entry name" value="CALCIUM-TRANSPORTING ATPASE"/>
    <property type="match status" value="1"/>
</dbReference>
<feature type="transmembrane region" description="Helical" evidence="7">
    <location>
        <begin position="547"/>
        <end position="566"/>
    </location>
</feature>
<dbReference type="Proteomes" id="UP000678499">
    <property type="component" value="Unassembled WGS sequence"/>
</dbReference>
<evidence type="ECO:0000256" key="7">
    <source>
        <dbReference type="SAM" id="Phobius"/>
    </source>
</evidence>
<dbReference type="GO" id="GO:0016887">
    <property type="term" value="F:ATP hydrolysis activity"/>
    <property type="evidence" value="ECO:0007669"/>
    <property type="project" value="InterPro"/>
</dbReference>
<dbReference type="InterPro" id="IPR004014">
    <property type="entry name" value="ATPase_P-typ_cation-transptr_N"/>
</dbReference>
<dbReference type="Pfam" id="PF00690">
    <property type="entry name" value="Cation_ATPase_N"/>
    <property type="match status" value="1"/>
</dbReference>
<keyword evidence="11" id="KW-1185">Reference proteome</keyword>
<evidence type="ECO:0000256" key="1">
    <source>
        <dbReference type="ARBA" id="ARBA00004127"/>
    </source>
</evidence>
<dbReference type="Gene3D" id="3.40.50.1000">
    <property type="entry name" value="HAD superfamily/HAD-like"/>
    <property type="match status" value="1"/>
</dbReference>
<proteinExistence type="predicted"/>
<dbReference type="GO" id="GO:0005524">
    <property type="term" value="F:ATP binding"/>
    <property type="evidence" value="ECO:0007669"/>
    <property type="project" value="InterPro"/>
</dbReference>
<feature type="domain" description="Cation-transporting P-type ATPase N-terminal" evidence="9">
    <location>
        <begin position="483"/>
        <end position="520"/>
    </location>
</feature>
<dbReference type="PROSITE" id="PS00154">
    <property type="entry name" value="ATPASE_E1_E2"/>
    <property type="match status" value="1"/>
</dbReference>
<name>A0A7R9BW47_9CRUS</name>
<dbReference type="Gene3D" id="2.70.150.10">
    <property type="entry name" value="Calcium-transporting ATPase, cytoplasmic transduction domain A"/>
    <property type="match status" value="1"/>
</dbReference>
<feature type="transmembrane region" description="Helical" evidence="7">
    <location>
        <begin position="692"/>
        <end position="724"/>
    </location>
</feature>
<dbReference type="NCBIfam" id="TIGR01494">
    <property type="entry name" value="ATPase_P-type"/>
    <property type="match status" value="1"/>
</dbReference>
<dbReference type="EMBL" id="CAJPEX010003722">
    <property type="protein sequence ID" value="CAG0922485.1"/>
    <property type="molecule type" value="Genomic_DNA"/>
</dbReference>
<evidence type="ECO:0000256" key="6">
    <source>
        <dbReference type="SAM" id="Coils"/>
    </source>
</evidence>
<dbReference type="GO" id="GO:0005388">
    <property type="term" value="F:P-type calcium transporter activity"/>
    <property type="evidence" value="ECO:0007669"/>
    <property type="project" value="TreeGrafter"/>
</dbReference>
<dbReference type="InterPro" id="IPR023299">
    <property type="entry name" value="ATPase_P-typ_cyto_dom_N"/>
</dbReference>
<evidence type="ECO:0000256" key="4">
    <source>
        <dbReference type="ARBA" id="ARBA00022989"/>
    </source>
</evidence>
<dbReference type="InterPro" id="IPR023214">
    <property type="entry name" value="HAD_sf"/>
</dbReference>
<dbReference type="InterPro" id="IPR001757">
    <property type="entry name" value="P_typ_ATPase"/>
</dbReference>
<evidence type="ECO:0000259" key="8">
    <source>
        <dbReference type="Pfam" id="PF00122"/>
    </source>
</evidence>
<keyword evidence="4 7" id="KW-1133">Transmembrane helix</keyword>
<gene>
    <name evidence="10" type="ORF">NMOB1V02_LOCUS9958</name>
</gene>
<dbReference type="Gene3D" id="1.10.287.1490">
    <property type="match status" value="1"/>
</dbReference>
<organism evidence="10">
    <name type="scientific">Notodromas monacha</name>
    <dbReference type="NCBI Taxonomy" id="399045"/>
    <lineage>
        <taxon>Eukaryota</taxon>
        <taxon>Metazoa</taxon>
        <taxon>Ecdysozoa</taxon>
        <taxon>Arthropoda</taxon>
        <taxon>Crustacea</taxon>
        <taxon>Oligostraca</taxon>
        <taxon>Ostracoda</taxon>
        <taxon>Podocopa</taxon>
        <taxon>Podocopida</taxon>
        <taxon>Cypridocopina</taxon>
        <taxon>Cypridoidea</taxon>
        <taxon>Cyprididae</taxon>
        <taxon>Notodromas</taxon>
    </lineage>
</organism>
<dbReference type="Pfam" id="PF00122">
    <property type="entry name" value="E1-E2_ATPase"/>
    <property type="match status" value="1"/>
</dbReference>
<dbReference type="Gene3D" id="3.40.1110.10">
    <property type="entry name" value="Calcium-transporting ATPase, cytoplasmic domain N"/>
    <property type="match status" value="1"/>
</dbReference>
<feature type="domain" description="P-type ATPase A" evidence="8">
    <location>
        <begin position="586"/>
        <end position="663"/>
    </location>
</feature>
<dbReference type="GO" id="GO:0005886">
    <property type="term" value="C:plasma membrane"/>
    <property type="evidence" value="ECO:0007669"/>
    <property type="project" value="TreeGrafter"/>
</dbReference>
<dbReference type="GO" id="GO:0012505">
    <property type="term" value="C:endomembrane system"/>
    <property type="evidence" value="ECO:0007669"/>
    <property type="project" value="UniProtKB-SubCell"/>
</dbReference>
<feature type="coiled-coil region" evidence="6">
    <location>
        <begin position="1"/>
        <end position="164"/>
    </location>
</feature>
<keyword evidence="2 7" id="KW-0812">Transmembrane</keyword>